<dbReference type="AlphaFoldDB" id="A0A0M4LGQ5"/>
<evidence type="ECO:0000313" key="9">
    <source>
        <dbReference type="EMBL" id="VWQ33171.1"/>
    </source>
</evidence>
<evidence type="ECO:0000313" key="8">
    <source>
        <dbReference type="EMBL" id="VWQ27974.1"/>
    </source>
</evidence>
<evidence type="ECO:0000259" key="6">
    <source>
        <dbReference type="Pfam" id="PF00496"/>
    </source>
</evidence>
<dbReference type="Pfam" id="PF00496">
    <property type="entry name" value="SBP_bac_5"/>
    <property type="match status" value="1"/>
</dbReference>
<keyword evidence="4" id="KW-0732">Signal</keyword>
<dbReference type="Proteomes" id="UP000494270">
    <property type="component" value="Unassembled WGS sequence"/>
</dbReference>
<dbReference type="Gene3D" id="3.90.76.10">
    <property type="entry name" value="Dipeptide-binding Protein, Domain 1"/>
    <property type="match status" value="1"/>
</dbReference>
<dbReference type="Gene3D" id="3.40.190.10">
    <property type="entry name" value="Periplasmic binding protein-like II"/>
    <property type="match status" value="1"/>
</dbReference>
<dbReference type="EMBL" id="CABWKI010000001">
    <property type="protein sequence ID" value="VWQ33171.1"/>
    <property type="molecule type" value="Genomic_DNA"/>
</dbReference>
<dbReference type="GO" id="GO:1904680">
    <property type="term" value="F:peptide transmembrane transporter activity"/>
    <property type="evidence" value="ECO:0007669"/>
    <property type="project" value="TreeGrafter"/>
</dbReference>
<comment type="subcellular location">
    <subcellularLocation>
        <location evidence="1">Cell envelope</location>
    </subcellularLocation>
</comment>
<dbReference type="PIRSF" id="PIRSF002741">
    <property type="entry name" value="MppA"/>
    <property type="match status" value="1"/>
</dbReference>
<evidence type="ECO:0000313" key="11">
    <source>
        <dbReference type="Proteomes" id="UP000494179"/>
    </source>
</evidence>
<dbReference type="GO" id="GO:0015833">
    <property type="term" value="P:peptide transport"/>
    <property type="evidence" value="ECO:0007669"/>
    <property type="project" value="TreeGrafter"/>
</dbReference>
<name>A0A0M4LGQ5_BIFLI</name>
<reference evidence="7 10" key="1">
    <citation type="submission" date="2014-12" db="EMBL/GenBank/DDBJ databases">
        <title>Complete genome sequence of Bifidobacterium longum subsp. infantis BT1.</title>
        <authorList>
            <person name="Kim J.F."/>
            <person name="Kwak M.-J."/>
        </authorList>
    </citation>
    <scope>NUCLEOTIDE SEQUENCE [LARGE SCALE GENOMIC DNA]</scope>
    <source>
        <strain evidence="7 10">BT1</strain>
    </source>
</reference>
<dbReference type="Gene3D" id="3.10.105.10">
    <property type="entry name" value="Dipeptide-binding Protein, Domain 3"/>
    <property type="match status" value="1"/>
</dbReference>
<evidence type="ECO:0000256" key="4">
    <source>
        <dbReference type="ARBA" id="ARBA00022729"/>
    </source>
</evidence>
<dbReference type="GO" id="GO:0043190">
    <property type="term" value="C:ATP-binding cassette (ABC) transporter complex"/>
    <property type="evidence" value="ECO:0007669"/>
    <property type="project" value="InterPro"/>
</dbReference>
<keyword evidence="3" id="KW-0813">Transport</keyword>
<dbReference type="RefSeq" id="WP_060620510.1">
    <property type="nucleotide sequence ID" value="NZ_CABWKE010000023.1"/>
</dbReference>
<dbReference type="PANTHER" id="PTHR30290">
    <property type="entry name" value="PERIPLASMIC BINDING COMPONENT OF ABC TRANSPORTER"/>
    <property type="match status" value="1"/>
</dbReference>
<dbReference type="EMBL" id="CABWKE010000023">
    <property type="protein sequence ID" value="VWQ27974.1"/>
    <property type="molecule type" value="Genomic_DNA"/>
</dbReference>
<dbReference type="InterPro" id="IPR000914">
    <property type="entry name" value="SBP_5_dom"/>
</dbReference>
<keyword evidence="5" id="KW-0472">Membrane</keyword>
<evidence type="ECO:0000313" key="7">
    <source>
        <dbReference type="EMBL" id="ALE09033.1"/>
    </source>
</evidence>
<organism evidence="7 10">
    <name type="scientific">Bifidobacterium longum subsp. infantis</name>
    <dbReference type="NCBI Taxonomy" id="1682"/>
    <lineage>
        <taxon>Bacteria</taxon>
        <taxon>Bacillati</taxon>
        <taxon>Actinomycetota</taxon>
        <taxon>Actinomycetes</taxon>
        <taxon>Bifidobacteriales</taxon>
        <taxon>Bifidobacteriaceae</taxon>
        <taxon>Bifidobacterium</taxon>
    </lineage>
</organism>
<keyword evidence="5" id="KW-1133">Transmembrane helix</keyword>
<proteinExistence type="inferred from homology"/>
<dbReference type="GO" id="GO:0030313">
    <property type="term" value="C:cell envelope"/>
    <property type="evidence" value="ECO:0007669"/>
    <property type="project" value="UniProtKB-SubCell"/>
</dbReference>
<evidence type="ECO:0000313" key="10">
    <source>
        <dbReference type="Proteomes" id="UP000067206"/>
    </source>
</evidence>
<dbReference type="GO" id="GO:0042597">
    <property type="term" value="C:periplasmic space"/>
    <property type="evidence" value="ECO:0007669"/>
    <property type="project" value="UniProtKB-ARBA"/>
</dbReference>
<dbReference type="PATRIC" id="fig|1682.24.peg.957"/>
<keyword evidence="5" id="KW-0812">Transmembrane</keyword>
<protein>
    <submittedName>
        <fullName evidence="7">ABC transporter substrate binding component</fullName>
    </submittedName>
    <submittedName>
        <fullName evidence="8">Heme-binding protein A</fullName>
    </submittedName>
</protein>
<evidence type="ECO:0000313" key="12">
    <source>
        <dbReference type="Proteomes" id="UP000494270"/>
    </source>
</evidence>
<sequence length="508" mass="54939">MQHSKRNNTWSKWGIFLGVAVALGTLVVVGWTFMQNRFQPGSPLDADVTIGIGDMPQSLDIRSDSSAAAERLLIDNVYETLVTVDQDNKLQPGLATSWKTSDDGLTVTLTLQSGVTFSNGHTLDASDAVWSLQQNVTNKVADVDELGDLASVTNPNATTVVITLAKPNPTLLRALSGRLGIVYDSESSSADYQRKAIGSGPFIVADFQPGHSLKLARSDTYHGTKTASQAIEFMQYSDADALSKALTDGSLDMAAPVSASTATGLNGKEGLTVKEGATTDKVLLAYNNGTDSLLSDEQARKAFRYQIDAADIASAQPDAAGALGGPISPLEPGYEDLTGLYPHDENRAGQMFSYFGAQYLTTVNLVVPEEYRSLAETIKQQIERQPRPTVNLEVLSDEDYAKRIKDGKWELTVMSMDGTDDAGIFADPDSMFHYDHTEAQQAYADARAATNDADYEARMKAYARLISEDAASDWLYTRKCFTVASTKVSGYPTSMINRRMPLAGLTVK</sequence>
<dbReference type="CDD" id="cd08494">
    <property type="entry name" value="PBP2_NikA_DppA_OppA_like_6"/>
    <property type="match status" value="1"/>
</dbReference>
<feature type="transmembrane region" description="Helical" evidence="5">
    <location>
        <begin position="12"/>
        <end position="34"/>
    </location>
</feature>
<dbReference type="InterPro" id="IPR039424">
    <property type="entry name" value="SBP_5"/>
</dbReference>
<comment type="similarity">
    <text evidence="2">Belongs to the bacterial solute-binding protein 5 family.</text>
</comment>
<dbReference type="EMBL" id="CP010411">
    <property type="protein sequence ID" value="ALE09033.1"/>
    <property type="molecule type" value="Genomic_DNA"/>
</dbReference>
<dbReference type="Proteomes" id="UP000067206">
    <property type="component" value="Chromosome"/>
</dbReference>
<evidence type="ECO:0000256" key="5">
    <source>
        <dbReference type="SAM" id="Phobius"/>
    </source>
</evidence>
<accession>A0A0M4LGQ5</accession>
<dbReference type="PANTHER" id="PTHR30290:SF10">
    <property type="entry name" value="PERIPLASMIC OLIGOPEPTIDE-BINDING PROTEIN-RELATED"/>
    <property type="match status" value="1"/>
</dbReference>
<dbReference type="Proteomes" id="UP000494179">
    <property type="component" value="Unassembled WGS sequence"/>
</dbReference>
<reference evidence="11 12" key="2">
    <citation type="submission" date="2019-10" db="EMBL/GenBank/DDBJ databases">
        <authorList>
            <consortium name="Melissa Lawson"/>
            <person name="O'neill I."/>
        </authorList>
    </citation>
    <scope>NUCLEOTIDE SEQUENCE [LARGE SCALE GENOMIC DNA]</scope>
    <source>
        <strain evidence="9">LH_664</strain>
        <strain evidence="8">LH_665</strain>
    </source>
</reference>
<evidence type="ECO:0000256" key="2">
    <source>
        <dbReference type="ARBA" id="ARBA00005695"/>
    </source>
</evidence>
<evidence type="ECO:0000256" key="1">
    <source>
        <dbReference type="ARBA" id="ARBA00004196"/>
    </source>
</evidence>
<dbReference type="InterPro" id="IPR030678">
    <property type="entry name" value="Peptide/Ni-bd"/>
</dbReference>
<gene>
    <name evidence="8" type="primary">hbpA_2</name>
    <name evidence="9" type="ORF">BIFLH664_00335</name>
    <name evidence="8" type="ORF">BIFLH665_01072</name>
    <name evidence="7" type="ORF">RY67_989</name>
</gene>
<evidence type="ECO:0000256" key="3">
    <source>
        <dbReference type="ARBA" id="ARBA00022448"/>
    </source>
</evidence>
<feature type="domain" description="Solute-binding protein family 5" evidence="6">
    <location>
        <begin position="89"/>
        <end position="418"/>
    </location>
</feature>
<dbReference type="SUPFAM" id="SSF53850">
    <property type="entry name" value="Periplasmic binding protein-like II"/>
    <property type="match status" value="1"/>
</dbReference>